<comment type="caution">
    <text evidence="3">The sequence shown here is derived from an EMBL/GenBank/DDBJ whole genome shotgun (WGS) entry which is preliminary data.</text>
</comment>
<evidence type="ECO:0000313" key="3">
    <source>
        <dbReference type="EMBL" id="CAF9913529.1"/>
    </source>
</evidence>
<feature type="transmembrane region" description="Helical" evidence="2">
    <location>
        <begin position="120"/>
        <end position="138"/>
    </location>
</feature>
<protein>
    <submittedName>
        <fullName evidence="3">Uncharacterized protein</fullName>
    </submittedName>
</protein>
<keyword evidence="2" id="KW-1133">Transmembrane helix</keyword>
<feature type="transmembrane region" description="Helical" evidence="2">
    <location>
        <begin position="430"/>
        <end position="452"/>
    </location>
</feature>
<gene>
    <name evidence="3" type="ORF">GOMPHAMPRED_007953</name>
</gene>
<feature type="transmembrane region" description="Helical" evidence="2">
    <location>
        <begin position="268"/>
        <end position="289"/>
    </location>
</feature>
<keyword evidence="2" id="KW-0472">Membrane</keyword>
<sequence>MATSVDDIPGEDSQFEQIRDSFYLLSIMNQFSVNPAMPRIEAERLLRVALFSDSLQLEVVDDESRNLVKRRRKLAKSLREGRKKGVVPVFISLLWFLFSLVVSIQQAFGQLGYNTTAHNLAIGLLLSWLPTFILCSIVDRNPTQAEAVQAKLNKIVDAVRKALLNPELRETYIKETRRPYKSFSWTALLDNDDYFHEEFFTQFAGQGRVRWHYGIAHGILAGIEDTYVAQRGRNWLRNSEEARTALVEGPTDMHGLVHGFDPNEFWQMLASFMIVSTAVFGAFLLSYWTPTIGLGCRSGGYMIFYILACINLFIELICWYYMAPGEKWERFGTNIQRRMSRGKSENHVLSRWAKRFSSWWQSLCKRDVIEIFILRPLECMNTIWLIYIVMAQTTGSYSNCECECSTWGLFNTGYMDFATQTYYLQLGIGWIWGISTALTCFPMFLAFTYIVIEWCLQSHLSTVNYEKARRGLYRTRKFRKLVQPIENCLHMINHLVVLIWQKTAPKFIMQPRRSSLKWEARRTPTVRLQLISSPYDGSDSALDDQPFSAESNPNEAMLGLDVLPSPSRSVNRSPRSSFGQAELGEISRPRPFV</sequence>
<evidence type="ECO:0000256" key="1">
    <source>
        <dbReference type="SAM" id="MobiDB-lite"/>
    </source>
</evidence>
<dbReference type="AlphaFoldDB" id="A0A8H3EY43"/>
<accession>A0A8H3EY43</accession>
<proteinExistence type="predicted"/>
<reference evidence="3" key="1">
    <citation type="submission" date="2021-03" db="EMBL/GenBank/DDBJ databases">
        <authorList>
            <person name="Tagirdzhanova G."/>
        </authorList>
    </citation>
    <scope>NUCLEOTIDE SEQUENCE</scope>
</reference>
<organism evidence="3 4">
    <name type="scientific">Gomphillus americanus</name>
    <dbReference type="NCBI Taxonomy" id="1940652"/>
    <lineage>
        <taxon>Eukaryota</taxon>
        <taxon>Fungi</taxon>
        <taxon>Dikarya</taxon>
        <taxon>Ascomycota</taxon>
        <taxon>Pezizomycotina</taxon>
        <taxon>Lecanoromycetes</taxon>
        <taxon>OSLEUM clade</taxon>
        <taxon>Ostropomycetidae</taxon>
        <taxon>Ostropales</taxon>
        <taxon>Graphidaceae</taxon>
        <taxon>Gomphilloideae</taxon>
        <taxon>Gomphillus</taxon>
    </lineage>
</organism>
<feature type="transmembrane region" description="Helical" evidence="2">
    <location>
        <begin position="86"/>
        <end position="108"/>
    </location>
</feature>
<dbReference type="OrthoDB" id="5392263at2759"/>
<keyword evidence="2" id="KW-0812">Transmembrane</keyword>
<feature type="compositionally biased region" description="Low complexity" evidence="1">
    <location>
        <begin position="564"/>
        <end position="577"/>
    </location>
</feature>
<feature type="transmembrane region" description="Helical" evidence="2">
    <location>
        <begin position="301"/>
        <end position="322"/>
    </location>
</feature>
<name>A0A8H3EY43_9LECA</name>
<dbReference type="EMBL" id="CAJPDQ010000008">
    <property type="protein sequence ID" value="CAF9913529.1"/>
    <property type="molecule type" value="Genomic_DNA"/>
</dbReference>
<dbReference type="Proteomes" id="UP000664169">
    <property type="component" value="Unassembled WGS sequence"/>
</dbReference>
<feature type="region of interest" description="Disordered" evidence="1">
    <location>
        <begin position="536"/>
        <end position="593"/>
    </location>
</feature>
<keyword evidence="4" id="KW-1185">Reference proteome</keyword>
<evidence type="ECO:0000256" key="2">
    <source>
        <dbReference type="SAM" id="Phobius"/>
    </source>
</evidence>
<evidence type="ECO:0000313" key="4">
    <source>
        <dbReference type="Proteomes" id="UP000664169"/>
    </source>
</evidence>